<organism evidence="1 2">
    <name type="scientific">Ganoderma sinense ZZ0214-1</name>
    <dbReference type="NCBI Taxonomy" id="1077348"/>
    <lineage>
        <taxon>Eukaryota</taxon>
        <taxon>Fungi</taxon>
        <taxon>Dikarya</taxon>
        <taxon>Basidiomycota</taxon>
        <taxon>Agaricomycotina</taxon>
        <taxon>Agaricomycetes</taxon>
        <taxon>Polyporales</taxon>
        <taxon>Polyporaceae</taxon>
        <taxon>Ganoderma</taxon>
    </lineage>
</organism>
<dbReference type="AlphaFoldDB" id="A0A2G8RSZ2"/>
<sequence length="83" mass="9291">MLSQSNIPSFQNSSFVAVFLEPLTTILVSRFLLHLQSVNYKALNHPSLSSLHTTIVFSDRVLGSLDQSLSADDYFKDDEEGEE</sequence>
<dbReference type="Proteomes" id="UP000230002">
    <property type="component" value="Unassembled WGS sequence"/>
</dbReference>
<keyword evidence="2" id="KW-1185">Reference proteome</keyword>
<name>A0A2G8RSZ2_9APHY</name>
<proteinExistence type="predicted"/>
<dbReference type="EMBL" id="AYKW01000056">
    <property type="protein sequence ID" value="PIL24613.1"/>
    <property type="molecule type" value="Genomic_DNA"/>
</dbReference>
<protein>
    <submittedName>
        <fullName evidence="1">Uncharacterized protein</fullName>
    </submittedName>
</protein>
<dbReference type="OrthoDB" id="2756573at2759"/>
<reference evidence="1 2" key="1">
    <citation type="journal article" date="2015" name="Sci. Rep.">
        <title>Chromosome-level genome map provides insights into diverse defense mechanisms in the medicinal fungus Ganoderma sinense.</title>
        <authorList>
            <person name="Zhu Y."/>
            <person name="Xu J."/>
            <person name="Sun C."/>
            <person name="Zhou S."/>
            <person name="Xu H."/>
            <person name="Nelson D.R."/>
            <person name="Qian J."/>
            <person name="Song J."/>
            <person name="Luo H."/>
            <person name="Xiang L."/>
            <person name="Li Y."/>
            <person name="Xu Z."/>
            <person name="Ji A."/>
            <person name="Wang L."/>
            <person name="Lu S."/>
            <person name="Hayward A."/>
            <person name="Sun W."/>
            <person name="Li X."/>
            <person name="Schwartz D.C."/>
            <person name="Wang Y."/>
            <person name="Chen S."/>
        </authorList>
    </citation>
    <scope>NUCLEOTIDE SEQUENCE [LARGE SCALE GENOMIC DNA]</scope>
    <source>
        <strain evidence="1 2">ZZ0214-1</strain>
    </source>
</reference>
<gene>
    <name evidence="1" type="ORF">GSI_12497</name>
</gene>
<evidence type="ECO:0000313" key="1">
    <source>
        <dbReference type="EMBL" id="PIL24613.1"/>
    </source>
</evidence>
<accession>A0A2G8RSZ2</accession>
<evidence type="ECO:0000313" key="2">
    <source>
        <dbReference type="Proteomes" id="UP000230002"/>
    </source>
</evidence>
<comment type="caution">
    <text evidence="1">The sequence shown here is derived from an EMBL/GenBank/DDBJ whole genome shotgun (WGS) entry which is preliminary data.</text>
</comment>